<feature type="region of interest" description="Disordered" evidence="1">
    <location>
        <begin position="104"/>
        <end position="125"/>
    </location>
</feature>
<proteinExistence type="predicted"/>
<dbReference type="GeneID" id="82157445"/>
<dbReference type="Proteomes" id="UP001193734">
    <property type="component" value="Unassembled WGS sequence"/>
</dbReference>
<evidence type="ECO:0000256" key="1">
    <source>
        <dbReference type="SAM" id="MobiDB-lite"/>
    </source>
</evidence>
<keyword evidence="3" id="KW-1185">Reference proteome</keyword>
<gene>
    <name evidence="2" type="ORF">HPS55_06660</name>
</gene>
<dbReference type="EMBL" id="JABKKE010000009">
    <property type="protein sequence ID" value="NPE14009.1"/>
    <property type="molecule type" value="Genomic_DNA"/>
</dbReference>
<accession>A0ABX2ATE0</accession>
<comment type="caution">
    <text evidence="2">The sequence shown here is derived from an EMBL/GenBank/DDBJ whole genome shotgun (WGS) entry which is preliminary data.</text>
</comment>
<name>A0ABX2ATE0_9BACT</name>
<dbReference type="RefSeq" id="WP_172324815.1">
    <property type="nucleotide sequence ID" value="NZ_CASQWE010000002.1"/>
</dbReference>
<evidence type="ECO:0000313" key="2">
    <source>
        <dbReference type="EMBL" id="NPE14009.1"/>
    </source>
</evidence>
<sequence length="125" mass="13724">MSSITTIILAIIGSSTISASLGAWLGSILTRDKYKAEIDALRAEVAAKMSAVENSELDNVRKANQMLVETVVEPLQKEITSLRRNVDKFRKAIEKIPGCPHANECPVSRQLWDDEGNDDNRQGAV</sequence>
<evidence type="ECO:0000313" key="3">
    <source>
        <dbReference type="Proteomes" id="UP001193734"/>
    </source>
</evidence>
<protein>
    <submittedName>
        <fullName evidence="2">Uncharacterized protein</fullName>
    </submittedName>
</protein>
<organism evidence="2 3">
    <name type="scientific">Xylanibacter rodentium</name>
    <dbReference type="NCBI Taxonomy" id="2736289"/>
    <lineage>
        <taxon>Bacteria</taxon>
        <taxon>Pseudomonadati</taxon>
        <taxon>Bacteroidota</taxon>
        <taxon>Bacteroidia</taxon>
        <taxon>Bacteroidales</taxon>
        <taxon>Prevotellaceae</taxon>
        <taxon>Xylanibacter</taxon>
    </lineage>
</organism>
<reference evidence="2 3" key="1">
    <citation type="submission" date="2020-05" db="EMBL/GenBank/DDBJ databases">
        <title>Distinct polysaccharide utilization as determinants for interspecies competition between intestinal Prevotella spp.</title>
        <authorList>
            <person name="Galvez E.J.C."/>
            <person name="Iljazovic A."/>
            <person name="Strowig T."/>
        </authorList>
    </citation>
    <scope>NUCLEOTIDE SEQUENCE [LARGE SCALE GENOMIC DNA]</scope>
    <source>
        <strain evidence="2 3">PROD</strain>
    </source>
</reference>